<dbReference type="Proteomes" id="UP000659124">
    <property type="component" value="Unassembled WGS sequence"/>
</dbReference>
<dbReference type="EMBL" id="JACVFC010000003">
    <property type="protein sequence ID" value="MBC9932777.1"/>
    <property type="molecule type" value="Genomic_DNA"/>
</dbReference>
<name>A0ABR7TQN7_9BACT</name>
<keyword evidence="2" id="KW-1185">Reference proteome</keyword>
<dbReference type="RefSeq" id="WP_188089913.1">
    <property type="nucleotide sequence ID" value="NZ_JACVFC010000003.1"/>
</dbReference>
<sequence length="571" mass="63137">MKRHLLLYLMLMVPGYVLGQHIDLGNIGRQFGKGKPYKINGGFSANTMFYGGNASVERQSFGYMLNGNLNLNLLGLIDLPFSFNLTNVGSGYSLPTLPNRLSLHPTYKWVQGHIGDVSMTFSPYTLSGQPFTGAGVDLTPAGHWKFSAMYGRLQKAVPYEEGIQGFAAYRRMGYGAKVDYAQERYTIGLTVFHAKDDAASLTQAPDSTGIFPQQNLVVSINAALRPRKGLVLSMEYANSALTADSRDKTVYAASGDGHLLKPFMPAAGAITYYKALKAGMDYSIGHGAVGLSYERIDPGYKSLGNQYFAGDRENISVRLSRSFFNSKVNAAVNAGYERDDLDHHKARAGSRMTSALNLAYNGKRLNVNTSWSNYQTYQRIKSQFEYINQMLPVDRDTTREIKQVSQNAMINVGYQLSANDKRSQRLDASFNFVDAANLQDGVLRKGQGSQVYDMSAGYTMQLLPRQIMISALINGSYNTVGRDDYFTWGPTLTVGARFFDKKVNGSLSSAYNTTMNQGRSEGNVLNLRLNGAYRFLKQHNISANIGQQLRHSPQKGETTDMSATVGYNYSF</sequence>
<evidence type="ECO:0000313" key="2">
    <source>
        <dbReference type="Proteomes" id="UP000659124"/>
    </source>
</evidence>
<protein>
    <recommendedName>
        <fullName evidence="3">Outer membrane beta-barrel protein</fullName>
    </recommendedName>
</protein>
<evidence type="ECO:0008006" key="3">
    <source>
        <dbReference type="Google" id="ProtNLM"/>
    </source>
</evidence>
<organism evidence="1 2">
    <name type="scientific">Chitinophaga qingshengii</name>
    <dbReference type="NCBI Taxonomy" id="1569794"/>
    <lineage>
        <taxon>Bacteria</taxon>
        <taxon>Pseudomonadati</taxon>
        <taxon>Bacteroidota</taxon>
        <taxon>Chitinophagia</taxon>
        <taxon>Chitinophagales</taxon>
        <taxon>Chitinophagaceae</taxon>
        <taxon>Chitinophaga</taxon>
    </lineage>
</organism>
<gene>
    <name evidence="1" type="ORF">ICL07_20490</name>
</gene>
<comment type="caution">
    <text evidence="1">The sequence shown here is derived from an EMBL/GenBank/DDBJ whole genome shotgun (WGS) entry which is preliminary data.</text>
</comment>
<reference evidence="1 2" key="1">
    <citation type="submission" date="2020-09" db="EMBL/GenBank/DDBJ databases">
        <title>Genome sequences of type strains of Chitinophaga qingshengii and Chitinophaga varians.</title>
        <authorList>
            <person name="Kittiwongwattana C."/>
        </authorList>
    </citation>
    <scope>NUCLEOTIDE SEQUENCE [LARGE SCALE GENOMIC DNA]</scope>
    <source>
        <strain evidence="1 2">JCM 30026</strain>
    </source>
</reference>
<accession>A0ABR7TQN7</accession>
<proteinExistence type="predicted"/>
<evidence type="ECO:0000313" key="1">
    <source>
        <dbReference type="EMBL" id="MBC9932777.1"/>
    </source>
</evidence>